<dbReference type="HOGENOM" id="CLU_008023_0_2_3"/>
<evidence type="ECO:0000256" key="3">
    <source>
        <dbReference type="ARBA" id="ARBA00004763"/>
    </source>
</evidence>
<evidence type="ECO:0000313" key="15">
    <source>
        <dbReference type="Proteomes" id="UP000010367"/>
    </source>
</evidence>
<evidence type="ECO:0000313" key="14">
    <source>
        <dbReference type="EMBL" id="AFY82653.1"/>
    </source>
</evidence>
<comment type="cofactor">
    <cofactor evidence="2 12">
        <name>Mg(2+)</name>
        <dbReference type="ChEBI" id="CHEBI:18420"/>
    </cofactor>
</comment>
<dbReference type="EC" id="2.5.1.15" evidence="5 12"/>
<dbReference type="InterPro" id="IPR000489">
    <property type="entry name" value="Pterin-binding_dom"/>
</dbReference>
<dbReference type="SUPFAM" id="SSF51717">
    <property type="entry name" value="Dihydropteroate synthetase-like"/>
    <property type="match status" value="1"/>
</dbReference>
<evidence type="ECO:0000256" key="1">
    <source>
        <dbReference type="ARBA" id="ARBA00000012"/>
    </source>
</evidence>
<dbReference type="GO" id="GO:0046872">
    <property type="term" value="F:metal ion binding"/>
    <property type="evidence" value="ECO:0007669"/>
    <property type="project" value="UniProtKB-KW"/>
</dbReference>
<comment type="pathway">
    <text evidence="3 12">Cofactor biosynthesis; tetrahydrofolate biosynthesis; 7,8-dihydrofolate from 2-amino-4-hydroxy-6-hydroxymethyl-7,8-dihydropteridine diphosphate and 4-aminobenzoate: step 1/2.</text>
</comment>
<evidence type="ECO:0000256" key="8">
    <source>
        <dbReference type="ARBA" id="ARBA00022723"/>
    </source>
</evidence>
<keyword evidence="10 12" id="KW-0289">Folate biosynthesis</keyword>
<dbReference type="PANTHER" id="PTHR20941:SF1">
    <property type="entry name" value="FOLIC ACID SYNTHESIS PROTEIN FOL1"/>
    <property type="match status" value="1"/>
</dbReference>
<evidence type="ECO:0000256" key="7">
    <source>
        <dbReference type="ARBA" id="ARBA00022679"/>
    </source>
</evidence>
<dbReference type="GO" id="GO:0046654">
    <property type="term" value="P:tetrahydrofolate biosynthetic process"/>
    <property type="evidence" value="ECO:0007669"/>
    <property type="project" value="UniProtKB-UniPathway"/>
</dbReference>
<comment type="catalytic activity">
    <reaction evidence="1">
        <text>(7,8-dihydropterin-6-yl)methyl diphosphate + 4-aminobenzoate = 7,8-dihydropteroate + diphosphate</text>
        <dbReference type="Rhea" id="RHEA:19949"/>
        <dbReference type="ChEBI" id="CHEBI:17836"/>
        <dbReference type="ChEBI" id="CHEBI:17839"/>
        <dbReference type="ChEBI" id="CHEBI:33019"/>
        <dbReference type="ChEBI" id="CHEBI:72950"/>
        <dbReference type="EC" id="2.5.1.15"/>
    </reaction>
</comment>
<dbReference type="Pfam" id="PF00809">
    <property type="entry name" value="Pterin_bind"/>
    <property type="match status" value="1"/>
</dbReference>
<dbReference type="OrthoDB" id="9811744at2"/>
<evidence type="ECO:0000256" key="2">
    <source>
        <dbReference type="ARBA" id="ARBA00001946"/>
    </source>
</evidence>
<evidence type="ECO:0000256" key="12">
    <source>
        <dbReference type="RuleBase" id="RU361205"/>
    </source>
</evidence>
<proteinExistence type="inferred from homology"/>
<dbReference type="PATRIC" id="fig|56110.3.peg.3657"/>
<evidence type="ECO:0000259" key="13">
    <source>
        <dbReference type="PROSITE" id="PS50972"/>
    </source>
</evidence>
<dbReference type="PROSITE" id="PS00792">
    <property type="entry name" value="DHPS_1"/>
    <property type="match status" value="1"/>
</dbReference>
<keyword evidence="7 12" id="KW-0808">Transferase</keyword>
<sequence length="289" mass="31166">MNHQPLTLTIRDRPFVWGQRTYLMAVLNVTPDSFSDGGDFNTLETAVTHAKTLITAGADILDIGGQSTRPGALEVSLAEELNRVIPVVRSLREDPTFATCPISIDTSRSPVAKAAIEAGADIVNDVTGGTGDPEMFSVVAALGVPFVLMHSRGTPETMQKLTNYQDLIGDITEFFTVQIQKATAAGIQPHQIILDPGIGFAKTYEQNLDLIRNLSEFQTLGCPLLVGPSRKSFIGHLVNQPDPKQRVWGTAAACCAAIATGSTDILRIHDVAEMHDVCRVADAIYRPKT</sequence>
<dbReference type="PROSITE" id="PS50972">
    <property type="entry name" value="PTERIN_BINDING"/>
    <property type="match status" value="1"/>
</dbReference>
<comment type="function">
    <text evidence="12">Catalyzes the condensation of para-aminobenzoate (pABA) with 6-hydroxymethyl-7,8-dihydropterin diphosphate (DHPt-PP) to form 7,8-dihydropteroate (H2Pte), the immediate precursor of folate derivatives.</text>
</comment>
<feature type="domain" description="Pterin-binding" evidence="13">
    <location>
        <begin position="21"/>
        <end position="279"/>
    </location>
</feature>
<dbReference type="FunCoup" id="K9TJR6">
    <property type="interactions" value="424"/>
</dbReference>
<dbReference type="GO" id="GO:0046656">
    <property type="term" value="P:folic acid biosynthetic process"/>
    <property type="evidence" value="ECO:0007669"/>
    <property type="project" value="UniProtKB-KW"/>
</dbReference>
<dbReference type="KEGG" id="oac:Oscil6304_3058"/>
<dbReference type="UniPathway" id="UPA00077">
    <property type="reaction ID" value="UER00156"/>
</dbReference>
<dbReference type="AlphaFoldDB" id="K9TJR6"/>
<dbReference type="InterPro" id="IPR006390">
    <property type="entry name" value="DHP_synth_dom"/>
</dbReference>
<evidence type="ECO:0000256" key="9">
    <source>
        <dbReference type="ARBA" id="ARBA00022842"/>
    </source>
</evidence>
<name>K9TJR6_9CYAN</name>
<dbReference type="InterPro" id="IPR045031">
    <property type="entry name" value="DHP_synth-like"/>
</dbReference>
<dbReference type="InParanoid" id="K9TJR6"/>
<dbReference type="Proteomes" id="UP000010367">
    <property type="component" value="Chromosome"/>
</dbReference>
<evidence type="ECO:0000256" key="4">
    <source>
        <dbReference type="ARBA" id="ARBA00009503"/>
    </source>
</evidence>
<evidence type="ECO:0000256" key="6">
    <source>
        <dbReference type="ARBA" id="ARBA00016919"/>
    </source>
</evidence>
<evidence type="ECO:0000256" key="11">
    <source>
        <dbReference type="ARBA" id="ARBA00030193"/>
    </source>
</evidence>
<keyword evidence="9 12" id="KW-0460">Magnesium</keyword>
<dbReference type="eggNOG" id="COG0294">
    <property type="taxonomic scope" value="Bacteria"/>
</dbReference>
<dbReference type="GO" id="GO:0004156">
    <property type="term" value="F:dihydropteroate synthase activity"/>
    <property type="evidence" value="ECO:0007669"/>
    <property type="project" value="UniProtKB-EC"/>
</dbReference>
<protein>
    <recommendedName>
        <fullName evidence="6 12">Dihydropteroate synthase</fullName>
        <shortName evidence="12">DHPS</shortName>
        <ecNumber evidence="5 12">2.5.1.15</ecNumber>
    </recommendedName>
    <alternativeName>
        <fullName evidence="11 12">Dihydropteroate pyrophosphorylase</fullName>
    </alternativeName>
</protein>
<dbReference type="PANTHER" id="PTHR20941">
    <property type="entry name" value="FOLATE SYNTHESIS PROTEINS"/>
    <property type="match status" value="1"/>
</dbReference>
<dbReference type="CDD" id="cd00739">
    <property type="entry name" value="DHPS"/>
    <property type="match status" value="1"/>
</dbReference>
<dbReference type="FunFam" id="3.20.20.20:FF:000006">
    <property type="entry name" value="Dihydropteroate synthase"/>
    <property type="match status" value="1"/>
</dbReference>
<reference evidence="14 15" key="1">
    <citation type="submission" date="2012-06" db="EMBL/GenBank/DDBJ databases">
        <title>Finished chromosome of genome of Oscillatoria acuminata PCC 6304.</title>
        <authorList>
            <consortium name="US DOE Joint Genome Institute"/>
            <person name="Gugger M."/>
            <person name="Coursin T."/>
            <person name="Rippka R."/>
            <person name="Tandeau De Marsac N."/>
            <person name="Huntemann M."/>
            <person name="Wei C.-L."/>
            <person name="Han J."/>
            <person name="Detter J.C."/>
            <person name="Han C."/>
            <person name="Tapia R."/>
            <person name="Davenport K."/>
            <person name="Daligault H."/>
            <person name="Erkkila T."/>
            <person name="Gu W."/>
            <person name="Munk A.C.C."/>
            <person name="Teshima H."/>
            <person name="Xu Y."/>
            <person name="Chain P."/>
            <person name="Chen A."/>
            <person name="Krypides N."/>
            <person name="Mavromatis K."/>
            <person name="Markowitz V."/>
            <person name="Szeto E."/>
            <person name="Ivanova N."/>
            <person name="Mikhailova N."/>
            <person name="Ovchinnikova G."/>
            <person name="Pagani I."/>
            <person name="Pati A."/>
            <person name="Goodwin L."/>
            <person name="Peters L."/>
            <person name="Pitluck S."/>
            <person name="Woyke T."/>
            <person name="Kerfeld C."/>
        </authorList>
    </citation>
    <scope>NUCLEOTIDE SEQUENCE [LARGE SCALE GENOMIC DNA]</scope>
    <source>
        <strain evidence="14 15">PCC 6304</strain>
    </source>
</reference>
<gene>
    <name evidence="14" type="ORF">Oscil6304_3058</name>
</gene>
<dbReference type="InterPro" id="IPR011005">
    <property type="entry name" value="Dihydropteroate_synth-like_sf"/>
</dbReference>
<comment type="similarity">
    <text evidence="4 12">Belongs to the DHPS family.</text>
</comment>
<dbReference type="EMBL" id="CP003607">
    <property type="protein sequence ID" value="AFY82653.1"/>
    <property type="molecule type" value="Genomic_DNA"/>
</dbReference>
<dbReference type="PROSITE" id="PS00793">
    <property type="entry name" value="DHPS_2"/>
    <property type="match status" value="1"/>
</dbReference>
<dbReference type="NCBIfam" id="TIGR01496">
    <property type="entry name" value="DHPS"/>
    <property type="match status" value="1"/>
</dbReference>
<dbReference type="Gene3D" id="3.20.20.20">
    <property type="entry name" value="Dihydropteroate synthase-like"/>
    <property type="match status" value="1"/>
</dbReference>
<evidence type="ECO:0000256" key="10">
    <source>
        <dbReference type="ARBA" id="ARBA00022909"/>
    </source>
</evidence>
<evidence type="ECO:0000256" key="5">
    <source>
        <dbReference type="ARBA" id="ARBA00012458"/>
    </source>
</evidence>
<dbReference type="STRING" id="56110.Oscil6304_3058"/>
<organism evidence="14 15">
    <name type="scientific">Oscillatoria acuminata PCC 6304</name>
    <dbReference type="NCBI Taxonomy" id="56110"/>
    <lineage>
        <taxon>Bacteria</taxon>
        <taxon>Bacillati</taxon>
        <taxon>Cyanobacteriota</taxon>
        <taxon>Cyanophyceae</taxon>
        <taxon>Oscillatoriophycideae</taxon>
        <taxon>Oscillatoriales</taxon>
        <taxon>Oscillatoriaceae</taxon>
        <taxon>Oscillatoria</taxon>
    </lineage>
</organism>
<keyword evidence="8 12" id="KW-0479">Metal-binding</keyword>
<accession>K9TJR6</accession>
<keyword evidence="15" id="KW-1185">Reference proteome</keyword>
<dbReference type="RefSeq" id="WP_015149288.1">
    <property type="nucleotide sequence ID" value="NC_019693.1"/>
</dbReference>